<dbReference type="SUPFAM" id="SSF55658">
    <property type="entry name" value="L9 N-domain-like"/>
    <property type="match status" value="1"/>
</dbReference>
<dbReference type="InterPro" id="IPR011320">
    <property type="entry name" value="RNase_H1_N"/>
</dbReference>
<dbReference type="Proteomes" id="UP001180020">
    <property type="component" value="Unassembled WGS sequence"/>
</dbReference>
<keyword evidence="1" id="KW-0472">Membrane</keyword>
<gene>
    <name evidence="3" type="ORF">QJS10_CPA08g00988</name>
</gene>
<feature type="domain" description="Ribonuclease H1 N-terminal" evidence="2">
    <location>
        <begin position="6"/>
        <end position="48"/>
    </location>
</feature>
<dbReference type="EMBL" id="JAUJYO010000008">
    <property type="protein sequence ID" value="KAK1310434.1"/>
    <property type="molecule type" value="Genomic_DNA"/>
</dbReference>
<dbReference type="AlphaFoldDB" id="A0AAV9EC37"/>
<reference evidence="3" key="1">
    <citation type="journal article" date="2023" name="Nat. Commun.">
        <title>Diploid and tetraploid genomes of Acorus and the evolution of monocots.</title>
        <authorList>
            <person name="Ma L."/>
            <person name="Liu K.W."/>
            <person name="Li Z."/>
            <person name="Hsiao Y.Y."/>
            <person name="Qi Y."/>
            <person name="Fu T."/>
            <person name="Tang G.D."/>
            <person name="Zhang D."/>
            <person name="Sun W.H."/>
            <person name="Liu D.K."/>
            <person name="Li Y."/>
            <person name="Chen G.Z."/>
            <person name="Liu X.D."/>
            <person name="Liao X.Y."/>
            <person name="Jiang Y.T."/>
            <person name="Yu X."/>
            <person name="Hao Y."/>
            <person name="Huang J."/>
            <person name="Zhao X.W."/>
            <person name="Ke S."/>
            <person name="Chen Y.Y."/>
            <person name="Wu W.L."/>
            <person name="Hsu J.L."/>
            <person name="Lin Y.F."/>
            <person name="Huang M.D."/>
            <person name="Li C.Y."/>
            <person name="Huang L."/>
            <person name="Wang Z.W."/>
            <person name="Zhao X."/>
            <person name="Zhong W.Y."/>
            <person name="Peng D.H."/>
            <person name="Ahmad S."/>
            <person name="Lan S."/>
            <person name="Zhang J.S."/>
            <person name="Tsai W.C."/>
            <person name="Van de Peer Y."/>
            <person name="Liu Z.J."/>
        </authorList>
    </citation>
    <scope>NUCLEOTIDE SEQUENCE</scope>
    <source>
        <strain evidence="3">CP</strain>
    </source>
</reference>
<dbReference type="InterPro" id="IPR009027">
    <property type="entry name" value="Ribosomal_bL9/RNase_H1_N"/>
</dbReference>
<feature type="transmembrane region" description="Helical" evidence="1">
    <location>
        <begin position="133"/>
        <end position="160"/>
    </location>
</feature>
<evidence type="ECO:0000259" key="2">
    <source>
        <dbReference type="Pfam" id="PF01693"/>
    </source>
</evidence>
<protein>
    <recommendedName>
        <fullName evidence="2">Ribonuclease H1 N-terminal domain-containing protein</fullName>
    </recommendedName>
</protein>
<evidence type="ECO:0000313" key="3">
    <source>
        <dbReference type="EMBL" id="KAK1310434.1"/>
    </source>
</evidence>
<sequence>MARFAYYVVARGRRPSIYKSWAACSVQVNNFSNAVYAGAHILHEAQQFLRSHGIEEQNAAYSVQDNDPQPSQATEILEETLHPLLVEESNASVHSSTAMVDNILTAYQHEESDVQPISLEPNLPVPSHANLPMLSILIGLIVVLIILVLLVLLMLIFLAFRLG</sequence>
<dbReference type="Pfam" id="PF01693">
    <property type="entry name" value="Cauli_VI"/>
    <property type="match status" value="1"/>
</dbReference>
<dbReference type="Gene3D" id="3.40.970.10">
    <property type="entry name" value="Ribonuclease H1, N-terminal domain"/>
    <property type="match status" value="1"/>
</dbReference>
<keyword evidence="1" id="KW-0812">Transmembrane</keyword>
<keyword evidence="1" id="KW-1133">Transmembrane helix</keyword>
<name>A0AAV9EC37_ACOCL</name>
<evidence type="ECO:0000256" key="1">
    <source>
        <dbReference type="SAM" id="Phobius"/>
    </source>
</evidence>
<reference evidence="3" key="2">
    <citation type="submission" date="2023-06" db="EMBL/GenBank/DDBJ databases">
        <authorList>
            <person name="Ma L."/>
            <person name="Liu K.-W."/>
            <person name="Li Z."/>
            <person name="Hsiao Y.-Y."/>
            <person name="Qi Y."/>
            <person name="Fu T."/>
            <person name="Tang G."/>
            <person name="Zhang D."/>
            <person name="Sun W.-H."/>
            <person name="Liu D.-K."/>
            <person name="Li Y."/>
            <person name="Chen G.-Z."/>
            <person name="Liu X.-D."/>
            <person name="Liao X.-Y."/>
            <person name="Jiang Y.-T."/>
            <person name="Yu X."/>
            <person name="Hao Y."/>
            <person name="Huang J."/>
            <person name="Zhao X.-W."/>
            <person name="Ke S."/>
            <person name="Chen Y.-Y."/>
            <person name="Wu W.-L."/>
            <person name="Hsu J.-L."/>
            <person name="Lin Y.-F."/>
            <person name="Huang M.-D."/>
            <person name="Li C.-Y."/>
            <person name="Huang L."/>
            <person name="Wang Z.-W."/>
            <person name="Zhao X."/>
            <person name="Zhong W.-Y."/>
            <person name="Peng D.-H."/>
            <person name="Ahmad S."/>
            <person name="Lan S."/>
            <person name="Zhang J.-S."/>
            <person name="Tsai W.-C."/>
            <person name="Van De Peer Y."/>
            <person name="Liu Z.-J."/>
        </authorList>
    </citation>
    <scope>NUCLEOTIDE SEQUENCE</scope>
    <source>
        <strain evidence="3">CP</strain>
        <tissue evidence="3">Leaves</tissue>
    </source>
</reference>
<comment type="caution">
    <text evidence="3">The sequence shown here is derived from an EMBL/GenBank/DDBJ whole genome shotgun (WGS) entry which is preliminary data.</text>
</comment>
<proteinExistence type="predicted"/>
<accession>A0AAV9EC37</accession>
<organism evidence="3 4">
    <name type="scientific">Acorus calamus</name>
    <name type="common">Sweet flag</name>
    <dbReference type="NCBI Taxonomy" id="4465"/>
    <lineage>
        <taxon>Eukaryota</taxon>
        <taxon>Viridiplantae</taxon>
        <taxon>Streptophyta</taxon>
        <taxon>Embryophyta</taxon>
        <taxon>Tracheophyta</taxon>
        <taxon>Spermatophyta</taxon>
        <taxon>Magnoliopsida</taxon>
        <taxon>Liliopsida</taxon>
        <taxon>Acoraceae</taxon>
        <taxon>Acorus</taxon>
    </lineage>
</organism>
<evidence type="ECO:0000313" key="4">
    <source>
        <dbReference type="Proteomes" id="UP001180020"/>
    </source>
</evidence>
<dbReference type="InterPro" id="IPR037056">
    <property type="entry name" value="RNase_H1_N_sf"/>
</dbReference>
<keyword evidence="4" id="KW-1185">Reference proteome</keyword>